<feature type="compositionally biased region" description="Basic and acidic residues" evidence="1">
    <location>
        <begin position="179"/>
        <end position="202"/>
    </location>
</feature>
<dbReference type="Proteomes" id="UP001448207">
    <property type="component" value="Unassembled WGS sequence"/>
</dbReference>
<feature type="region of interest" description="Disordered" evidence="1">
    <location>
        <begin position="105"/>
        <end position="162"/>
    </location>
</feature>
<evidence type="ECO:0000313" key="3">
    <source>
        <dbReference type="Proteomes" id="UP001448207"/>
    </source>
</evidence>
<gene>
    <name evidence="2" type="ORF">J3Q64DRAFT_1715716</name>
</gene>
<proteinExistence type="predicted"/>
<accession>A0ABR3BGQ2</accession>
<dbReference type="EMBL" id="JBCLYO010000001">
    <property type="protein sequence ID" value="KAL0097896.1"/>
    <property type="molecule type" value="Genomic_DNA"/>
</dbReference>
<evidence type="ECO:0000256" key="1">
    <source>
        <dbReference type="SAM" id="MobiDB-lite"/>
    </source>
</evidence>
<feature type="region of interest" description="Disordered" evidence="1">
    <location>
        <begin position="39"/>
        <end position="86"/>
    </location>
</feature>
<evidence type="ECO:0000313" key="2">
    <source>
        <dbReference type="EMBL" id="KAL0097896.1"/>
    </source>
</evidence>
<organism evidence="2 3">
    <name type="scientific">Phycomyces blakesleeanus</name>
    <dbReference type="NCBI Taxonomy" id="4837"/>
    <lineage>
        <taxon>Eukaryota</taxon>
        <taxon>Fungi</taxon>
        <taxon>Fungi incertae sedis</taxon>
        <taxon>Mucoromycota</taxon>
        <taxon>Mucoromycotina</taxon>
        <taxon>Mucoromycetes</taxon>
        <taxon>Mucorales</taxon>
        <taxon>Phycomycetaceae</taxon>
        <taxon>Phycomyces</taxon>
    </lineage>
</organism>
<comment type="caution">
    <text evidence="2">The sequence shown here is derived from an EMBL/GenBank/DDBJ whole genome shotgun (WGS) entry which is preliminary data.</text>
</comment>
<evidence type="ECO:0008006" key="4">
    <source>
        <dbReference type="Google" id="ProtNLM"/>
    </source>
</evidence>
<sequence length="255" mass="29426">MASHSSYPQCNPRQGAPLNLPPLFNTMHFYPDTPFGHDNTTHPTHHLNHYNYLNHNNSNNNNNNNNSNSNNNNNRSHYILPPPASLYHQPYQQPMIPYMYPTHETLTPIQQPSGPPPKQQKRRRRSDIKAPFRYKLVPFQTRQSRKAQKEEDVESPPTEESAAAVTLVSFASRQIHSVESRFGEHKQQNKKQQQDTRLKRSEGCAPELSHSSCLQRHQDEEEDRRSMNTQQSQILEAAQILMNISSCGMRMNAVH</sequence>
<reference evidence="2 3" key="1">
    <citation type="submission" date="2024-04" db="EMBL/GenBank/DDBJ databases">
        <title>Symmetric and asymmetric DNA N6-adenine methylation regulates different biological responses in Mucorales.</title>
        <authorList>
            <consortium name="Lawrence Berkeley National Laboratory"/>
            <person name="Lax C."/>
            <person name="Mondo S.J."/>
            <person name="Osorio-Concepcion M."/>
            <person name="Muszewska A."/>
            <person name="Corrochano-Luque M."/>
            <person name="Gutierrez G."/>
            <person name="Riley R."/>
            <person name="Lipzen A."/>
            <person name="Guo J."/>
            <person name="Hundley H."/>
            <person name="Amirebrahimi M."/>
            <person name="Ng V."/>
            <person name="Lorenzo-Gutierrez D."/>
            <person name="Binder U."/>
            <person name="Yang J."/>
            <person name="Song Y."/>
            <person name="Canovas D."/>
            <person name="Navarro E."/>
            <person name="Freitag M."/>
            <person name="Gabaldon T."/>
            <person name="Grigoriev I.V."/>
            <person name="Corrochano L.M."/>
            <person name="Nicolas F.E."/>
            <person name="Garre V."/>
        </authorList>
    </citation>
    <scope>NUCLEOTIDE SEQUENCE [LARGE SCALE GENOMIC DNA]</scope>
    <source>
        <strain evidence="2 3">L51</strain>
    </source>
</reference>
<feature type="region of interest" description="Disordered" evidence="1">
    <location>
        <begin position="179"/>
        <end position="230"/>
    </location>
</feature>
<protein>
    <recommendedName>
        <fullName evidence="4">Homeodomain-like DNA binding domain-containing transcription factor</fullName>
    </recommendedName>
</protein>
<keyword evidence="3" id="KW-1185">Reference proteome</keyword>
<name>A0ABR3BGQ2_PHYBL</name>
<feature type="compositionally biased region" description="Low complexity" evidence="1">
    <location>
        <begin position="49"/>
        <end position="74"/>
    </location>
</feature>
<feature type="compositionally biased region" description="Basic and acidic residues" evidence="1">
    <location>
        <begin position="216"/>
        <end position="226"/>
    </location>
</feature>